<keyword evidence="5" id="KW-1015">Disulfide bond</keyword>
<evidence type="ECO:0000256" key="8">
    <source>
        <dbReference type="SAM" id="SignalP"/>
    </source>
</evidence>
<reference evidence="10" key="1">
    <citation type="submission" date="2019-12" db="EMBL/GenBank/DDBJ databases">
        <title>An insight into the sialome of adult female Ixodes ricinus ticks feeding for 6 days.</title>
        <authorList>
            <person name="Perner J."/>
            <person name="Ribeiro J.M.C."/>
        </authorList>
    </citation>
    <scope>NUCLEOTIDE SEQUENCE</scope>
    <source>
        <strain evidence="10">Semi-engorged</strain>
        <tissue evidence="10">Salivary glands</tissue>
    </source>
</reference>
<proteinExistence type="inferred from homology"/>
<evidence type="ECO:0000256" key="5">
    <source>
        <dbReference type="ARBA" id="ARBA00023157"/>
    </source>
</evidence>
<comment type="catalytic activity">
    <reaction evidence="1">
        <text>Hydrolysis of (1-&gt;4)-beta-linkages between N-acetylmuramic acid and N-acetyl-D-glucosamine residues in a peptidoglycan and between N-acetyl-D-glucosamine residues in chitodextrins.</text>
        <dbReference type="EC" id="3.2.1.17"/>
    </reaction>
</comment>
<keyword evidence="6" id="KW-0326">Glycosidase</keyword>
<dbReference type="Pfam" id="PF00062">
    <property type="entry name" value="Lys"/>
    <property type="match status" value="1"/>
</dbReference>
<dbReference type="InterPro" id="IPR023346">
    <property type="entry name" value="Lysozyme-like_dom_sf"/>
</dbReference>
<dbReference type="PRINTS" id="PR00137">
    <property type="entry name" value="LYSOZYME"/>
</dbReference>
<feature type="domain" description="Glycosyl hydrolases family 22 (GH22)" evidence="9">
    <location>
        <begin position="91"/>
        <end position="109"/>
    </location>
</feature>
<evidence type="ECO:0000313" key="10">
    <source>
        <dbReference type="EMBL" id="MXU94267.1"/>
    </source>
</evidence>
<name>A0A6B0UWN4_IXORI</name>
<dbReference type="InterPro" id="IPR000974">
    <property type="entry name" value="Glyco_hydro_22_lys"/>
</dbReference>
<dbReference type="EMBL" id="GIFC01012184">
    <property type="protein sequence ID" value="MXU94267.1"/>
    <property type="molecule type" value="Transcribed_RNA"/>
</dbReference>
<keyword evidence="6" id="KW-0378">Hydrolase</keyword>
<dbReference type="PROSITE" id="PS51348">
    <property type="entry name" value="GLYCOSYL_HYDROL_F22_2"/>
    <property type="match status" value="1"/>
</dbReference>
<dbReference type="GO" id="GO:0031640">
    <property type="term" value="P:killing of cells of another organism"/>
    <property type="evidence" value="ECO:0007669"/>
    <property type="project" value="UniProtKB-KW"/>
</dbReference>
<accession>A0A6B0UWN4</accession>
<evidence type="ECO:0000259" key="9">
    <source>
        <dbReference type="PROSITE" id="PS00128"/>
    </source>
</evidence>
<feature type="signal peptide" evidence="8">
    <location>
        <begin position="1"/>
        <end position="19"/>
    </location>
</feature>
<dbReference type="SMART" id="SM00263">
    <property type="entry name" value="LYZ1"/>
    <property type="match status" value="1"/>
</dbReference>
<dbReference type="AlphaFoldDB" id="A0A6B0UWN4"/>
<dbReference type="InterPro" id="IPR001916">
    <property type="entry name" value="Glyco_hydro_22"/>
</dbReference>
<dbReference type="PANTHER" id="PTHR11407">
    <property type="entry name" value="LYSOZYME C"/>
    <property type="match status" value="1"/>
</dbReference>
<evidence type="ECO:0000256" key="6">
    <source>
        <dbReference type="ARBA" id="ARBA00023295"/>
    </source>
</evidence>
<dbReference type="PRINTS" id="PR00135">
    <property type="entry name" value="LYZLACT"/>
</dbReference>
<protein>
    <recommendedName>
        <fullName evidence="3">lysozyme</fullName>
        <ecNumber evidence="3">3.2.1.17</ecNumber>
    </recommendedName>
</protein>
<keyword evidence="8" id="KW-0732">Signal</keyword>
<dbReference type="GO" id="GO:0003796">
    <property type="term" value="F:lysozyme activity"/>
    <property type="evidence" value="ECO:0007669"/>
    <property type="project" value="UniProtKB-EC"/>
</dbReference>
<evidence type="ECO:0000256" key="2">
    <source>
        <dbReference type="ARBA" id="ARBA00010859"/>
    </source>
</evidence>
<dbReference type="CDD" id="cd16899">
    <property type="entry name" value="LYZ_C_invert"/>
    <property type="match status" value="1"/>
</dbReference>
<dbReference type="GO" id="GO:0042742">
    <property type="term" value="P:defense response to bacterium"/>
    <property type="evidence" value="ECO:0007669"/>
    <property type="project" value="UniProtKB-KW"/>
</dbReference>
<dbReference type="FunFam" id="1.10.530.10:FF:000001">
    <property type="entry name" value="Lysozyme C"/>
    <property type="match status" value="1"/>
</dbReference>
<comment type="similarity">
    <text evidence="2 7">Belongs to the glycosyl hydrolase 22 family.</text>
</comment>
<dbReference type="InterPro" id="IPR019799">
    <property type="entry name" value="Glyco_hydro_22_CS"/>
</dbReference>
<evidence type="ECO:0000256" key="4">
    <source>
        <dbReference type="ARBA" id="ARBA00022638"/>
    </source>
</evidence>
<sequence>MIVYLLLSVSCVLLPCSWGKVFDKCELARELVQVHGIPKEQVGNWVCIAEYESRFNSSAVGRMNWDGSSDHGLFQINDRYWCSPPGPKNECQIDCSALEDDDLTDDLECVRLIYERHGFRAWAVWGSVCRSINYSTYLSDCGYVQPRSSYFYTYFNPLKK</sequence>
<evidence type="ECO:0000256" key="7">
    <source>
        <dbReference type="RuleBase" id="RU004440"/>
    </source>
</evidence>
<dbReference type="Gene3D" id="1.10.530.10">
    <property type="match status" value="1"/>
</dbReference>
<feature type="chain" id="PRO_5025396468" description="lysozyme" evidence="8">
    <location>
        <begin position="20"/>
        <end position="160"/>
    </location>
</feature>
<dbReference type="EC" id="3.2.1.17" evidence="3"/>
<evidence type="ECO:0000256" key="3">
    <source>
        <dbReference type="ARBA" id="ARBA00012732"/>
    </source>
</evidence>
<organism evidence="10">
    <name type="scientific">Ixodes ricinus</name>
    <name type="common">Common tick</name>
    <name type="synonym">Acarus ricinus</name>
    <dbReference type="NCBI Taxonomy" id="34613"/>
    <lineage>
        <taxon>Eukaryota</taxon>
        <taxon>Metazoa</taxon>
        <taxon>Ecdysozoa</taxon>
        <taxon>Arthropoda</taxon>
        <taxon>Chelicerata</taxon>
        <taxon>Arachnida</taxon>
        <taxon>Acari</taxon>
        <taxon>Parasitiformes</taxon>
        <taxon>Ixodida</taxon>
        <taxon>Ixodoidea</taxon>
        <taxon>Ixodidae</taxon>
        <taxon>Ixodinae</taxon>
        <taxon>Ixodes</taxon>
    </lineage>
</organism>
<dbReference type="PROSITE" id="PS00128">
    <property type="entry name" value="GLYCOSYL_HYDROL_F22_1"/>
    <property type="match status" value="1"/>
</dbReference>
<keyword evidence="4" id="KW-0929">Antimicrobial</keyword>
<dbReference type="SUPFAM" id="SSF53955">
    <property type="entry name" value="Lysozyme-like"/>
    <property type="match status" value="1"/>
</dbReference>
<dbReference type="PANTHER" id="PTHR11407:SF63">
    <property type="entry name" value="LYSOZYME C"/>
    <property type="match status" value="1"/>
</dbReference>
<keyword evidence="4" id="KW-0081">Bacteriolytic enzyme</keyword>
<evidence type="ECO:0000256" key="1">
    <source>
        <dbReference type="ARBA" id="ARBA00000632"/>
    </source>
</evidence>